<dbReference type="InterPro" id="IPR017650">
    <property type="entry name" value="Arginine_N-succinylTrfase"/>
</dbReference>
<comment type="caution">
    <text evidence="5">The sequence shown here is derived from an EMBL/GenBank/DDBJ whole genome shotgun (WGS) entry which is preliminary data.</text>
</comment>
<accession>A0A8J2XMG7</accession>
<dbReference type="EMBL" id="BMDX01000001">
    <property type="protein sequence ID" value="GGA63929.1"/>
    <property type="molecule type" value="Genomic_DNA"/>
</dbReference>
<organism evidence="5 6">
    <name type="scientific">Neiella marina</name>
    <dbReference type="NCBI Taxonomy" id="508461"/>
    <lineage>
        <taxon>Bacteria</taxon>
        <taxon>Pseudomonadati</taxon>
        <taxon>Pseudomonadota</taxon>
        <taxon>Gammaproteobacteria</taxon>
        <taxon>Alteromonadales</taxon>
        <taxon>Echinimonadaceae</taxon>
        <taxon>Neiella</taxon>
    </lineage>
</organism>
<evidence type="ECO:0000256" key="4">
    <source>
        <dbReference type="NCBIfam" id="TIGR03244"/>
    </source>
</evidence>
<dbReference type="Pfam" id="PF04958">
    <property type="entry name" value="AstA"/>
    <property type="match status" value="1"/>
</dbReference>
<evidence type="ECO:0000256" key="3">
    <source>
        <dbReference type="ARBA" id="ARBA00023315"/>
    </source>
</evidence>
<dbReference type="EC" id="2.3.1.109" evidence="4"/>
<dbReference type="RefSeq" id="WP_087504170.1">
    <property type="nucleotide sequence ID" value="NZ_BMDX01000001.1"/>
</dbReference>
<keyword evidence="3" id="KW-0012">Acyltransferase</keyword>
<proteinExistence type="predicted"/>
<name>A0A8J2XMG7_9GAMM</name>
<dbReference type="NCBIfam" id="TIGR03244">
    <property type="entry name" value="arg_catab_AstA"/>
    <property type="match status" value="1"/>
</dbReference>
<dbReference type="Proteomes" id="UP000619743">
    <property type="component" value="Unassembled WGS sequence"/>
</dbReference>
<keyword evidence="1" id="KW-0056">Arginine metabolism</keyword>
<evidence type="ECO:0000256" key="2">
    <source>
        <dbReference type="ARBA" id="ARBA00022679"/>
    </source>
</evidence>
<protein>
    <recommendedName>
        <fullName evidence="4">Arginine N-succinyltransferase</fullName>
        <ecNumber evidence="4">2.3.1.109</ecNumber>
    </recommendedName>
</protein>
<dbReference type="SUPFAM" id="SSF55729">
    <property type="entry name" value="Acyl-CoA N-acyltransferases (Nat)"/>
    <property type="match status" value="1"/>
</dbReference>
<dbReference type="Gene3D" id="2.40.40.20">
    <property type="match status" value="1"/>
</dbReference>
<keyword evidence="6" id="KW-1185">Reference proteome</keyword>
<evidence type="ECO:0000256" key="1">
    <source>
        <dbReference type="ARBA" id="ARBA00022503"/>
    </source>
</evidence>
<dbReference type="InterPro" id="IPR007041">
    <property type="entry name" value="Arg_succinylTrfase_AstA/AruG"/>
</dbReference>
<sequence>MLIVRPIEKRDFSALQAIAEQSGIGFTSLPQNDDLLRAKIDRSVNSFAAKAERPGDQGYLFVAEDTDTGEVVGTAGIEASVGLSDAFYHYRLGSVVHSSPELGIHKTVKTLSLCNDFTGAAELCTLFLKKTHRIGSNGRLLAKSRFLFMASHPQRFGDTVIAEMRGVSDEEGRSPFWQWLQEHFFDLDFPTADYLTGIGEKRFIAELMPKYPIYVNLLSQQAQDVIGKVHPATKPAIAMLKKEGFRFKDYVDIFDAGPTVECPLDQIETVRQSQAVIIRIGELAAPPVEYLLANTQLTHYRAGLVKAHLHDGELFLDTEQANILGLSDGDAARCFAMPCSQ</sequence>
<dbReference type="GO" id="GO:0008791">
    <property type="term" value="F:arginine N-succinyltransferase activity"/>
    <property type="evidence" value="ECO:0007669"/>
    <property type="project" value="UniProtKB-UniRule"/>
</dbReference>
<dbReference type="PANTHER" id="PTHR30420">
    <property type="entry name" value="N-SUCCINYLARGININE DIHYDROLASE"/>
    <property type="match status" value="1"/>
</dbReference>
<evidence type="ECO:0000313" key="5">
    <source>
        <dbReference type="EMBL" id="GGA63929.1"/>
    </source>
</evidence>
<dbReference type="GO" id="GO:0006527">
    <property type="term" value="P:L-arginine catabolic process"/>
    <property type="evidence" value="ECO:0007669"/>
    <property type="project" value="UniProtKB-UniRule"/>
</dbReference>
<gene>
    <name evidence="5" type="primary">astA</name>
    <name evidence="5" type="ORF">GCM10011369_01660</name>
</gene>
<dbReference type="PANTHER" id="PTHR30420:SF1">
    <property type="entry name" value="ARGININE N-SUCCINYLTRANSFERASE"/>
    <property type="match status" value="1"/>
</dbReference>
<dbReference type="InterPro" id="IPR016181">
    <property type="entry name" value="Acyl_CoA_acyltransferase"/>
</dbReference>
<evidence type="ECO:0000313" key="6">
    <source>
        <dbReference type="Proteomes" id="UP000619743"/>
    </source>
</evidence>
<reference evidence="6" key="1">
    <citation type="journal article" date="2019" name="Int. J. Syst. Evol. Microbiol.">
        <title>The Global Catalogue of Microorganisms (GCM) 10K type strain sequencing project: providing services to taxonomists for standard genome sequencing and annotation.</title>
        <authorList>
            <consortium name="The Broad Institute Genomics Platform"/>
            <consortium name="The Broad Institute Genome Sequencing Center for Infectious Disease"/>
            <person name="Wu L."/>
            <person name="Ma J."/>
        </authorList>
    </citation>
    <scope>NUCLEOTIDE SEQUENCE [LARGE SCALE GENOMIC DNA]</scope>
    <source>
        <strain evidence="6">CGMCC 1.10130</strain>
    </source>
</reference>
<dbReference type="AlphaFoldDB" id="A0A8J2XMG7"/>
<dbReference type="NCBIfam" id="TIGR03243">
    <property type="entry name" value="arg_catab_AOST"/>
    <property type="match status" value="1"/>
</dbReference>
<keyword evidence="2" id="KW-0808">Transferase</keyword>
<dbReference type="OrthoDB" id="21121at2"/>